<evidence type="ECO:0000313" key="2">
    <source>
        <dbReference type="Proteomes" id="UP001178288"/>
    </source>
</evidence>
<proteinExistence type="predicted"/>
<dbReference type="AlphaFoldDB" id="A0AA95MIQ6"/>
<gene>
    <name evidence="1" type="ORF">QNH39_17210</name>
</gene>
<dbReference type="RefSeq" id="WP_169803168.1">
    <property type="nucleotide sequence ID" value="NZ_CP126114.1"/>
</dbReference>
<keyword evidence="2" id="KW-1185">Reference proteome</keyword>
<protein>
    <submittedName>
        <fullName evidence="1">Uncharacterized protein</fullName>
    </submittedName>
</protein>
<name>A0AA95MIQ6_9BACI</name>
<dbReference type="EMBL" id="CP126114">
    <property type="protein sequence ID" value="WHY84391.1"/>
    <property type="molecule type" value="Genomic_DNA"/>
</dbReference>
<sequence length="50" mass="5864">MRELIGTCKSCDKEIYCLDGFFNGVITEEKENYCFECYEKLAKKDENPQS</sequence>
<dbReference type="KEGG" id="nnv:QNH39_17210"/>
<organism evidence="1 2">
    <name type="scientific">Neobacillus novalis</name>
    <dbReference type="NCBI Taxonomy" id="220687"/>
    <lineage>
        <taxon>Bacteria</taxon>
        <taxon>Bacillati</taxon>
        <taxon>Bacillota</taxon>
        <taxon>Bacilli</taxon>
        <taxon>Bacillales</taxon>
        <taxon>Bacillaceae</taxon>
        <taxon>Neobacillus</taxon>
    </lineage>
</organism>
<accession>A0AA95MIQ6</accession>
<evidence type="ECO:0000313" key="1">
    <source>
        <dbReference type="EMBL" id="WHY84391.1"/>
    </source>
</evidence>
<dbReference type="Proteomes" id="UP001178288">
    <property type="component" value="Chromosome"/>
</dbReference>
<reference evidence="1" key="1">
    <citation type="submission" date="2023-05" db="EMBL/GenBank/DDBJ databases">
        <title>Comparative genomics of Bacillaceae isolates and their secondary metabolite potential.</title>
        <authorList>
            <person name="Song L."/>
            <person name="Nielsen L.J."/>
            <person name="Mohite O."/>
            <person name="Xu X."/>
            <person name="Weber T."/>
            <person name="Kovacs A.T."/>
        </authorList>
    </citation>
    <scope>NUCLEOTIDE SEQUENCE</scope>
    <source>
        <strain evidence="1">XLM17</strain>
    </source>
</reference>